<dbReference type="Proteomes" id="UP000017048">
    <property type="component" value="Unassembled WGS sequence"/>
</dbReference>
<dbReference type="AlphaFoldDB" id="U5E4E3"/>
<keyword evidence="2" id="KW-1185">Reference proteome</keyword>
<organism evidence="1 2">
    <name type="scientific">Nocardia asteroides NBRC 15531</name>
    <dbReference type="NCBI Taxonomy" id="1110697"/>
    <lineage>
        <taxon>Bacteria</taxon>
        <taxon>Bacillati</taxon>
        <taxon>Actinomycetota</taxon>
        <taxon>Actinomycetes</taxon>
        <taxon>Mycobacteriales</taxon>
        <taxon>Nocardiaceae</taxon>
        <taxon>Nocardia</taxon>
    </lineage>
</organism>
<protein>
    <submittedName>
        <fullName evidence="1">Uncharacterized protein</fullName>
    </submittedName>
</protein>
<dbReference type="RefSeq" id="WP_019046095.1">
    <property type="nucleotide sequence ID" value="NZ_BAFO02000001.1"/>
</dbReference>
<proteinExistence type="predicted"/>
<sequence length="120" mass="13254">MTLSTRNTLAAVAAVLGIGLSALAIDAWYSVTYGSWTWMFTPPPRIDDTKYSRIDSAPEGSAEYERLTTLHGGSEPADRRWPLPFAIERSVRGCDQTPWLLYVHDYTGTVHLYGLNSGCA</sequence>
<dbReference type="STRING" id="1824.SAMN05444423_111135"/>
<dbReference type="GeneID" id="91516236"/>
<dbReference type="eggNOG" id="ENOG5031GCG">
    <property type="taxonomic scope" value="Bacteria"/>
</dbReference>
<dbReference type="OrthoDB" id="4565028at2"/>
<comment type="caution">
    <text evidence="1">The sequence shown here is derived from an EMBL/GenBank/DDBJ whole genome shotgun (WGS) entry which is preliminary data.</text>
</comment>
<name>U5E4E3_NOCAS</name>
<accession>U5E4E3</accession>
<evidence type="ECO:0000313" key="2">
    <source>
        <dbReference type="Proteomes" id="UP000017048"/>
    </source>
</evidence>
<dbReference type="EMBL" id="BAFO02000001">
    <property type="protein sequence ID" value="GAD81455.1"/>
    <property type="molecule type" value="Genomic_DNA"/>
</dbReference>
<evidence type="ECO:0000313" key="1">
    <source>
        <dbReference type="EMBL" id="GAD81455.1"/>
    </source>
</evidence>
<gene>
    <name evidence="1" type="ORF">NCAST_01_00230</name>
</gene>
<reference evidence="1 2" key="1">
    <citation type="journal article" date="2014" name="BMC Genomics">
        <title>Genome based analysis of type-I polyketide synthase and nonribosomal peptide synthetase gene clusters in seven strains of five representative Nocardia species.</title>
        <authorList>
            <person name="Komaki H."/>
            <person name="Ichikawa N."/>
            <person name="Hosoyama A."/>
            <person name="Takahashi-Nakaguchi A."/>
            <person name="Matsuzawa T."/>
            <person name="Suzuki K."/>
            <person name="Fujita N."/>
            <person name="Gonoi T."/>
        </authorList>
    </citation>
    <scope>NUCLEOTIDE SEQUENCE [LARGE SCALE GENOMIC DNA]</scope>
    <source>
        <strain evidence="1 2">NBRC 15531</strain>
    </source>
</reference>